<reference evidence="4" key="1">
    <citation type="journal article" date="2019" name="Int. J. Syst. Evol. Microbiol.">
        <title>The Global Catalogue of Microorganisms (GCM) 10K type strain sequencing project: providing services to taxonomists for standard genome sequencing and annotation.</title>
        <authorList>
            <consortium name="The Broad Institute Genomics Platform"/>
            <consortium name="The Broad Institute Genome Sequencing Center for Infectious Disease"/>
            <person name="Wu L."/>
            <person name="Ma J."/>
        </authorList>
    </citation>
    <scope>NUCLEOTIDE SEQUENCE [LARGE SCALE GENOMIC DNA]</scope>
    <source>
        <strain evidence="4">CGMCC 4.7397</strain>
    </source>
</reference>
<keyword evidence="4" id="KW-1185">Reference proteome</keyword>
<dbReference type="CDD" id="cd03450">
    <property type="entry name" value="NodN"/>
    <property type="match status" value="1"/>
</dbReference>
<name>A0ABW1IEG2_9PSEU</name>
<proteinExistence type="inferred from homology"/>
<feature type="domain" description="MaoC-like" evidence="2">
    <location>
        <begin position="22"/>
        <end position="122"/>
    </location>
</feature>
<comment type="caution">
    <text evidence="3">The sequence shown here is derived from an EMBL/GenBank/DDBJ whole genome shotgun (WGS) entry which is preliminary data.</text>
</comment>
<sequence>MKLAEPATGLVVERAADLSPYVGAELGTSGWVALEEADVLAFADLTRDRHWIHTDPDRARSEAGLPSVLAHGFLALSLVTGLGNQCYTVRGARRWTNYGMERLRFTAPVFPGDELRLRLTLEALAPGPGGTTRLDLGCTLEQRSGERPALVATWIVLVEDS</sequence>
<organism evidence="3 4">
    <name type="scientific">Pseudonocardia lutea</name>
    <dbReference type="NCBI Taxonomy" id="2172015"/>
    <lineage>
        <taxon>Bacteria</taxon>
        <taxon>Bacillati</taxon>
        <taxon>Actinomycetota</taxon>
        <taxon>Actinomycetes</taxon>
        <taxon>Pseudonocardiales</taxon>
        <taxon>Pseudonocardiaceae</taxon>
        <taxon>Pseudonocardia</taxon>
    </lineage>
</organism>
<evidence type="ECO:0000256" key="1">
    <source>
        <dbReference type="ARBA" id="ARBA00005254"/>
    </source>
</evidence>
<dbReference type="PANTHER" id="PTHR42993:SF1">
    <property type="entry name" value="MAOC-LIKE DEHYDRATASE DOMAIN-CONTAINING PROTEIN"/>
    <property type="match status" value="1"/>
</dbReference>
<dbReference type="RefSeq" id="WP_379567955.1">
    <property type="nucleotide sequence ID" value="NZ_JBHSQK010000052.1"/>
</dbReference>
<dbReference type="InterPro" id="IPR002539">
    <property type="entry name" value="MaoC-like_dom"/>
</dbReference>
<evidence type="ECO:0000313" key="4">
    <source>
        <dbReference type="Proteomes" id="UP001596119"/>
    </source>
</evidence>
<evidence type="ECO:0000313" key="3">
    <source>
        <dbReference type="EMBL" id="MFC5950702.1"/>
    </source>
</evidence>
<evidence type="ECO:0000259" key="2">
    <source>
        <dbReference type="Pfam" id="PF01575"/>
    </source>
</evidence>
<comment type="similarity">
    <text evidence="1">Belongs to the enoyl-CoA hydratase/isomerase family.</text>
</comment>
<dbReference type="InterPro" id="IPR039375">
    <property type="entry name" value="NodN-like"/>
</dbReference>
<dbReference type="Proteomes" id="UP001596119">
    <property type="component" value="Unassembled WGS sequence"/>
</dbReference>
<accession>A0ABW1IEG2</accession>
<protein>
    <submittedName>
        <fullName evidence="3">MaoC family dehydratase</fullName>
    </submittedName>
</protein>
<dbReference type="PANTHER" id="PTHR42993">
    <property type="entry name" value="MAOC-LIKE DEHYDRATASE DOMAIN-CONTAINING PROTEIN"/>
    <property type="match status" value="1"/>
</dbReference>
<dbReference type="SUPFAM" id="SSF54637">
    <property type="entry name" value="Thioesterase/thiol ester dehydrase-isomerase"/>
    <property type="match status" value="1"/>
</dbReference>
<gene>
    <name evidence="3" type="ORF">ACFQH9_20750</name>
</gene>
<dbReference type="EMBL" id="JBHSQK010000052">
    <property type="protein sequence ID" value="MFC5950702.1"/>
    <property type="molecule type" value="Genomic_DNA"/>
</dbReference>
<dbReference type="InterPro" id="IPR029069">
    <property type="entry name" value="HotDog_dom_sf"/>
</dbReference>
<dbReference type="Pfam" id="PF01575">
    <property type="entry name" value="MaoC_dehydratas"/>
    <property type="match status" value="1"/>
</dbReference>
<dbReference type="Gene3D" id="3.10.129.10">
    <property type="entry name" value="Hotdog Thioesterase"/>
    <property type="match status" value="1"/>
</dbReference>